<feature type="domain" description="C2H2-type" evidence="7">
    <location>
        <begin position="419"/>
        <end position="446"/>
    </location>
</feature>
<dbReference type="FunFam" id="3.30.160.60:FF:002343">
    <property type="entry name" value="Zinc finger protein 33A"/>
    <property type="match status" value="2"/>
</dbReference>
<dbReference type="AlphaFoldDB" id="A0A2G9RZP8"/>
<feature type="domain" description="C2H2-type" evidence="7">
    <location>
        <begin position="447"/>
        <end position="474"/>
    </location>
</feature>
<feature type="compositionally biased region" description="Basic and acidic residues" evidence="6">
    <location>
        <begin position="59"/>
        <end position="68"/>
    </location>
</feature>
<organism evidence="8">
    <name type="scientific">Aquarana catesbeiana</name>
    <name type="common">American bullfrog</name>
    <name type="synonym">Rana catesbeiana</name>
    <dbReference type="NCBI Taxonomy" id="8400"/>
    <lineage>
        <taxon>Eukaryota</taxon>
        <taxon>Metazoa</taxon>
        <taxon>Chordata</taxon>
        <taxon>Craniata</taxon>
        <taxon>Vertebrata</taxon>
        <taxon>Euteleostomi</taxon>
        <taxon>Amphibia</taxon>
        <taxon>Batrachia</taxon>
        <taxon>Anura</taxon>
        <taxon>Neobatrachia</taxon>
        <taxon>Ranoidea</taxon>
        <taxon>Ranidae</taxon>
        <taxon>Aquarana</taxon>
    </lineage>
</organism>
<feature type="region of interest" description="Disordered" evidence="6">
    <location>
        <begin position="209"/>
        <end position="234"/>
    </location>
</feature>
<reference evidence="8" key="1">
    <citation type="submission" date="2017-08" db="EMBL/GenBank/DDBJ databases">
        <title>Assembly of the North American Bullfrog Genome.</title>
        <authorList>
            <person name="Warren R.L."/>
            <person name="Vandervalk B.P."/>
            <person name="Kucuk E."/>
            <person name="Birol I."/>
            <person name="Helbing C."/>
            <person name="Pandoh P."/>
            <person name="Behsaz B."/>
            <person name="Mohamadi H."/>
            <person name="Chu J."/>
            <person name="Jackman S."/>
            <person name="Hammond S.A."/>
            <person name="Veldhoen N."/>
            <person name="Kirk H."/>
            <person name="Zhao Y."/>
            <person name="Coope R."/>
            <person name="Pleasance S."/>
            <person name="Moore R."/>
            <person name="Holt R."/>
        </authorList>
    </citation>
    <scope>NUCLEOTIDE SEQUENCE</scope>
    <source>
        <strain evidence="8">Bruno</strain>
        <tissue evidence="8">Liver</tissue>
    </source>
</reference>
<dbReference type="OrthoDB" id="10027876at2759"/>
<dbReference type="FunFam" id="3.30.160.60:FF:000706">
    <property type="entry name" value="Zinc finger protein"/>
    <property type="match status" value="1"/>
</dbReference>
<dbReference type="GO" id="GO:0000978">
    <property type="term" value="F:RNA polymerase II cis-regulatory region sequence-specific DNA binding"/>
    <property type="evidence" value="ECO:0007669"/>
    <property type="project" value="TreeGrafter"/>
</dbReference>
<dbReference type="PANTHER" id="PTHR14003:SF25">
    <property type="entry name" value="GASTRULA ZINC FINGER PROTEIN XLCGF57.1"/>
    <property type="match status" value="1"/>
</dbReference>
<dbReference type="SMART" id="SM00355">
    <property type="entry name" value="ZnF_C2H2"/>
    <property type="match status" value="8"/>
</dbReference>
<feature type="domain" description="C2H2-type" evidence="7">
    <location>
        <begin position="391"/>
        <end position="418"/>
    </location>
</feature>
<feature type="domain" description="C2H2-type" evidence="7">
    <location>
        <begin position="279"/>
        <end position="306"/>
    </location>
</feature>
<feature type="compositionally biased region" description="Acidic residues" evidence="6">
    <location>
        <begin position="210"/>
        <end position="226"/>
    </location>
</feature>
<keyword evidence="3 5" id="KW-0863">Zinc-finger</keyword>
<feature type="compositionally biased region" description="Basic and acidic residues" evidence="6">
    <location>
        <begin position="40"/>
        <end position="50"/>
    </location>
</feature>
<evidence type="ECO:0000256" key="3">
    <source>
        <dbReference type="ARBA" id="ARBA00022771"/>
    </source>
</evidence>
<dbReference type="InterPro" id="IPR013087">
    <property type="entry name" value="Znf_C2H2_type"/>
</dbReference>
<evidence type="ECO:0000256" key="4">
    <source>
        <dbReference type="ARBA" id="ARBA00022833"/>
    </source>
</evidence>
<feature type="domain" description="C2H2-type" evidence="7">
    <location>
        <begin position="475"/>
        <end position="500"/>
    </location>
</feature>
<dbReference type="FunFam" id="3.30.160.60:FF:000710">
    <property type="entry name" value="Zinc finger protein 768"/>
    <property type="match status" value="2"/>
</dbReference>
<evidence type="ECO:0000256" key="5">
    <source>
        <dbReference type="PROSITE-ProRule" id="PRU00042"/>
    </source>
</evidence>
<dbReference type="EMBL" id="KV931184">
    <property type="protein sequence ID" value="PIO32681.1"/>
    <property type="molecule type" value="Genomic_DNA"/>
</dbReference>
<dbReference type="PROSITE" id="PS50157">
    <property type="entry name" value="ZINC_FINGER_C2H2_2"/>
    <property type="match status" value="8"/>
</dbReference>
<keyword evidence="4" id="KW-0862">Zinc</keyword>
<accession>A0A2G9RZP8</accession>
<evidence type="ECO:0000256" key="6">
    <source>
        <dbReference type="SAM" id="MobiDB-lite"/>
    </source>
</evidence>
<protein>
    <recommendedName>
        <fullName evidence="7">C2H2-type domain-containing protein</fullName>
    </recommendedName>
</protein>
<proteinExistence type="predicted"/>
<dbReference type="FunFam" id="3.30.160.60:FF:000358">
    <property type="entry name" value="zinc finger protein 24"/>
    <property type="match status" value="1"/>
</dbReference>
<evidence type="ECO:0000256" key="1">
    <source>
        <dbReference type="ARBA" id="ARBA00022723"/>
    </source>
</evidence>
<name>A0A2G9RZP8_AQUCT</name>
<keyword evidence="1" id="KW-0479">Metal-binding</keyword>
<feature type="compositionally biased region" description="Basic and acidic residues" evidence="6">
    <location>
        <begin position="129"/>
        <end position="146"/>
    </location>
</feature>
<feature type="domain" description="C2H2-type" evidence="7">
    <location>
        <begin position="335"/>
        <end position="362"/>
    </location>
</feature>
<dbReference type="FunFam" id="3.30.160.60:FF:002592">
    <property type="entry name" value="Zinc finger protein 527"/>
    <property type="match status" value="1"/>
</dbReference>
<dbReference type="InterPro" id="IPR036236">
    <property type="entry name" value="Znf_C2H2_sf"/>
</dbReference>
<dbReference type="SUPFAM" id="SSF57667">
    <property type="entry name" value="beta-beta-alpha zinc fingers"/>
    <property type="match status" value="4"/>
</dbReference>
<feature type="domain" description="C2H2-type" evidence="7">
    <location>
        <begin position="363"/>
        <end position="390"/>
    </location>
</feature>
<feature type="region of interest" description="Disordered" evidence="6">
    <location>
        <begin position="11"/>
        <end position="175"/>
    </location>
</feature>
<dbReference type="GO" id="GO:0000981">
    <property type="term" value="F:DNA-binding transcription factor activity, RNA polymerase II-specific"/>
    <property type="evidence" value="ECO:0007669"/>
    <property type="project" value="TreeGrafter"/>
</dbReference>
<evidence type="ECO:0000256" key="2">
    <source>
        <dbReference type="ARBA" id="ARBA00022737"/>
    </source>
</evidence>
<sequence length="500" mass="57369">KQCIQSVCVFPTDGSSNGNPPERCPRPLYSRDSTQSGNLRDPKVEVKEEIKEEDDEDGVMEKERKDLYQDTMEESSSYRNPPERCPRPLYSRDSTQEDHTIPHHHQNGNLTDPKVDVKEEIKEEDDEDGVMKECSEGEKDLHKDPMMEPPNPIHLTIHLPERCPRPPNSRSSRWEDHSYSRLYQGEDLTDMKVKDKSEEEETYVKGDPQFMEEDGTTGTFIEEDTPTETSTECKVEEDGITQYSPGEDVLNGNVHPVPDGVDGPSSSSYTVIVKDDRLYFCPDCEKCFISKHHVERHRRCHTGEKPYSCPECGKCFSDKSYLIRHQKFHNGEKPYSCPVCGERFKWQSQILKHRVIHAGKMPFSCAECGKCYLVKRELLIHERSHTGEKPFSCPDCGKCYSRKSSLAEHQRCHTGEKPFSCPDCGKSYPRKSTLLIHRKYHATEKPYSCPDCGKCFVRQQDLDAHQRSHTGEKPYSCPECGKSFSQRGHLLRHQGSHTTS</sequence>
<evidence type="ECO:0000259" key="7">
    <source>
        <dbReference type="PROSITE" id="PS50157"/>
    </source>
</evidence>
<dbReference type="GO" id="GO:0031519">
    <property type="term" value="C:PcG protein complex"/>
    <property type="evidence" value="ECO:0007669"/>
    <property type="project" value="TreeGrafter"/>
</dbReference>
<dbReference type="GO" id="GO:0000785">
    <property type="term" value="C:chromatin"/>
    <property type="evidence" value="ECO:0007669"/>
    <property type="project" value="TreeGrafter"/>
</dbReference>
<dbReference type="GO" id="GO:0005667">
    <property type="term" value="C:transcription regulator complex"/>
    <property type="evidence" value="ECO:0007669"/>
    <property type="project" value="TreeGrafter"/>
</dbReference>
<dbReference type="Gene3D" id="3.30.160.60">
    <property type="entry name" value="Classic Zinc Finger"/>
    <property type="match status" value="8"/>
</dbReference>
<keyword evidence="2" id="KW-0677">Repeat</keyword>
<dbReference type="Pfam" id="PF00096">
    <property type="entry name" value="zf-C2H2"/>
    <property type="match status" value="5"/>
</dbReference>
<feature type="domain" description="C2H2-type" evidence="7">
    <location>
        <begin position="307"/>
        <end position="334"/>
    </location>
</feature>
<dbReference type="GO" id="GO:0008270">
    <property type="term" value="F:zinc ion binding"/>
    <property type="evidence" value="ECO:0007669"/>
    <property type="project" value="UniProtKB-KW"/>
</dbReference>
<gene>
    <name evidence="8" type="ORF">AB205_0157560</name>
</gene>
<evidence type="ECO:0000313" key="8">
    <source>
        <dbReference type="EMBL" id="PIO32681.1"/>
    </source>
</evidence>
<dbReference type="PROSITE" id="PS00028">
    <property type="entry name" value="ZINC_FINGER_C2H2_1"/>
    <property type="match status" value="8"/>
</dbReference>
<feature type="non-terminal residue" evidence="8">
    <location>
        <position position="1"/>
    </location>
</feature>
<dbReference type="PANTHER" id="PTHR14003">
    <property type="entry name" value="TRANSCRIPTIONAL REPRESSOR PROTEIN YY"/>
    <property type="match status" value="1"/>
</dbReference>